<keyword evidence="3" id="KW-0560">Oxidoreductase</keyword>
<dbReference type="SUPFAM" id="SSF51905">
    <property type="entry name" value="FAD/NAD(P)-binding domain"/>
    <property type="match status" value="1"/>
</dbReference>
<reference evidence="7" key="1">
    <citation type="journal article" date="2014" name="Environ. Microbiol.">
        <title>Comparative genomics of the marine bacterial genus Glaciecola reveals the high degree of genomic diversity and genomic characteristic for cold adaptation.</title>
        <authorList>
            <person name="Qin Q.L."/>
            <person name="Xie B.B."/>
            <person name="Yu Y."/>
            <person name="Shu Y.L."/>
            <person name="Rong J.C."/>
            <person name="Zhang Y.J."/>
            <person name="Zhao D.L."/>
            <person name="Chen X.L."/>
            <person name="Zhang X.Y."/>
            <person name="Chen B."/>
            <person name="Zhou B.C."/>
            <person name="Zhang Y.Z."/>
        </authorList>
    </citation>
    <scope>NUCLEOTIDE SEQUENCE [LARGE SCALE GENOMIC DNA]</scope>
    <source>
        <strain evidence="7">LMG 21857</strain>
    </source>
</reference>
<dbReference type="OrthoDB" id="9777740at2"/>
<evidence type="ECO:0000256" key="1">
    <source>
        <dbReference type="ARBA" id="ARBA00022485"/>
    </source>
</evidence>
<gene>
    <name evidence="6" type="ORF">GPLA_0745</name>
</gene>
<dbReference type="GO" id="GO:0051539">
    <property type="term" value="F:4 iron, 4 sulfur cluster binding"/>
    <property type="evidence" value="ECO:0007669"/>
    <property type="project" value="UniProtKB-KW"/>
</dbReference>
<proteinExistence type="predicted"/>
<dbReference type="Proteomes" id="UP000006322">
    <property type="component" value="Unassembled WGS sequence"/>
</dbReference>
<dbReference type="RefSeq" id="WP_007103465.1">
    <property type="nucleotide sequence ID" value="NZ_BAER01000017.1"/>
</dbReference>
<keyword evidence="2" id="KW-0479">Metal-binding</keyword>
<keyword evidence="4" id="KW-0408">Iron</keyword>
<evidence type="ECO:0000313" key="7">
    <source>
        <dbReference type="Proteomes" id="UP000006322"/>
    </source>
</evidence>
<dbReference type="PANTHER" id="PTHR43498:SF1">
    <property type="entry name" value="COB--COM HETERODISULFIDE REDUCTASE IRON-SULFUR SUBUNIT A"/>
    <property type="match status" value="1"/>
</dbReference>
<dbReference type="GO" id="GO:0046872">
    <property type="term" value="F:metal ion binding"/>
    <property type="evidence" value="ECO:0007669"/>
    <property type="project" value="UniProtKB-KW"/>
</dbReference>
<dbReference type="InterPro" id="IPR039650">
    <property type="entry name" value="HdrA-like"/>
</dbReference>
<sequence length="759" mass="84729">MYKSQFISAGRESHNVEYHVDVAITGGGLAGVCAALSAARNGLKVCLIQDRPVLGGNASSEVRLWSLGATSHMGNNNRYSREGGIIDEIMLENLYRNPEGNTLILDTVLLEKVTVEENITLLLNTAVYDVDKVDDETISSVTAYCSQNSTQYVVKADYFCDGSGDGVVAFMAGAPFRIGAEAHDEFSEKMAPAQEESELLGHSIYFYSKDVGQPTKFIPPSFASIDKMTLDRVKRIKPSDIGPRLWWLEFGGNLDTIYQSEDIKFELWKVVYGVWDYIKNSGKFEGVENLTLEWVGTIPGKRESRRFEGETMLIQQDLVEQRSHDDAISYGGWAIDHHPGDGVYSDRPPCQQYHTKGVYTIPLRSFVPQKMENLFVLGRLISASHIAFGSTRVMCTCAHGGQAIGRAIALCKENNIGIRELFERDNINALQQSLLIDGHFIPSLKISPAHNKLAGSRITASSTLLLSSLPASDIWKRLNFSGAQMLPLCANTEYRFTTKVRAAKATVLTMQLRTSDRLANYTPNVIIHEQQFTLTEGIQALEFSCPVSLPEDQYAFICFIQNADVEVMQSDKRVSGVMSIFNGENKAVSNTGFQGVEGDIGIDEFEFWIPERRPAGHNFAMDIEPALNCYRPQNTVNGITRPYLAPNAWVAQWNASEATLHFKLPEAQLLNQLILHFDTDFDHALESSLMGHHENTMPFCIADYRILDGNNNEVACRQSNYQSVNKIVFDTPFKTDTLIFVFKQKTEHVPISIFEIIAQ</sequence>
<dbReference type="InterPro" id="IPR036188">
    <property type="entry name" value="FAD/NAD-bd_sf"/>
</dbReference>
<dbReference type="Gene3D" id="3.50.50.60">
    <property type="entry name" value="FAD/NAD(P)-binding domain"/>
    <property type="match status" value="1"/>
</dbReference>
<protein>
    <submittedName>
        <fullName evidence="6">Uncharacterized protein</fullName>
    </submittedName>
</protein>
<evidence type="ECO:0000256" key="3">
    <source>
        <dbReference type="ARBA" id="ARBA00023002"/>
    </source>
</evidence>
<keyword evidence="5" id="KW-0411">Iron-sulfur</keyword>
<evidence type="ECO:0000256" key="5">
    <source>
        <dbReference type="ARBA" id="ARBA00023014"/>
    </source>
</evidence>
<accession>K6Z627</accession>
<comment type="caution">
    <text evidence="6">The sequence shown here is derived from an EMBL/GenBank/DDBJ whole genome shotgun (WGS) entry which is preliminary data.</text>
</comment>
<name>K6Z627_9ALTE</name>
<organism evidence="6 7">
    <name type="scientific">Paraglaciecola polaris LMG 21857</name>
    <dbReference type="NCBI Taxonomy" id="1129793"/>
    <lineage>
        <taxon>Bacteria</taxon>
        <taxon>Pseudomonadati</taxon>
        <taxon>Pseudomonadota</taxon>
        <taxon>Gammaproteobacteria</taxon>
        <taxon>Alteromonadales</taxon>
        <taxon>Alteromonadaceae</taxon>
        <taxon>Paraglaciecola</taxon>
    </lineage>
</organism>
<keyword evidence="1" id="KW-0004">4Fe-4S</keyword>
<evidence type="ECO:0000256" key="2">
    <source>
        <dbReference type="ARBA" id="ARBA00022723"/>
    </source>
</evidence>
<dbReference type="GO" id="GO:0016491">
    <property type="term" value="F:oxidoreductase activity"/>
    <property type="evidence" value="ECO:0007669"/>
    <property type="project" value="UniProtKB-KW"/>
</dbReference>
<keyword evidence="7" id="KW-1185">Reference proteome</keyword>
<dbReference type="STRING" id="1129793.GPLA_0745"/>
<dbReference type="EMBL" id="BAER01000017">
    <property type="protein sequence ID" value="GAC31661.1"/>
    <property type="molecule type" value="Genomic_DNA"/>
</dbReference>
<dbReference type="Pfam" id="PF12831">
    <property type="entry name" value="FAD_oxidored"/>
    <property type="match status" value="1"/>
</dbReference>
<evidence type="ECO:0000256" key="4">
    <source>
        <dbReference type="ARBA" id="ARBA00023004"/>
    </source>
</evidence>
<evidence type="ECO:0000313" key="6">
    <source>
        <dbReference type="EMBL" id="GAC31661.1"/>
    </source>
</evidence>
<dbReference type="PANTHER" id="PTHR43498">
    <property type="entry name" value="FERREDOXIN:COB-COM HETERODISULFIDE REDUCTASE SUBUNIT A"/>
    <property type="match status" value="1"/>
</dbReference>
<dbReference type="AlphaFoldDB" id="K6Z627"/>